<evidence type="ECO:0000256" key="4">
    <source>
        <dbReference type="ARBA" id="ARBA00023136"/>
    </source>
</evidence>
<comment type="caution">
    <text evidence="8">The sequence shown here is derived from an EMBL/GenBank/DDBJ whole genome shotgun (WGS) entry which is preliminary data.</text>
</comment>
<dbReference type="PANTHER" id="PTHR43833">
    <property type="entry name" value="POTASSIUM CHANNEL PROTEIN 2-RELATED-RELATED"/>
    <property type="match status" value="1"/>
</dbReference>
<dbReference type="InterPro" id="IPR036721">
    <property type="entry name" value="RCK_C_sf"/>
</dbReference>
<name>A0A4R1B2T8_9PROT</name>
<evidence type="ECO:0000313" key="9">
    <source>
        <dbReference type="Proteomes" id="UP000295443"/>
    </source>
</evidence>
<dbReference type="Gene3D" id="3.40.50.720">
    <property type="entry name" value="NAD(P)-binding Rossmann-like Domain"/>
    <property type="match status" value="1"/>
</dbReference>
<feature type="domain" description="RCK N-terminal" evidence="7">
    <location>
        <begin position="288"/>
        <end position="405"/>
    </location>
</feature>
<dbReference type="PRINTS" id="PR01333">
    <property type="entry name" value="2POREKCHANEL"/>
</dbReference>
<dbReference type="OrthoDB" id="9781411at2"/>
<dbReference type="InterPro" id="IPR003148">
    <property type="entry name" value="RCK_N"/>
</dbReference>
<feature type="transmembrane region" description="Helical" evidence="6">
    <location>
        <begin position="244"/>
        <end position="268"/>
    </location>
</feature>
<keyword evidence="4 6" id="KW-0472">Membrane</keyword>
<organism evidence="8 9">
    <name type="scientific">Parasulfuritortus cantonensis</name>
    <dbReference type="NCBI Taxonomy" id="2528202"/>
    <lineage>
        <taxon>Bacteria</taxon>
        <taxon>Pseudomonadati</taxon>
        <taxon>Pseudomonadota</taxon>
        <taxon>Betaproteobacteria</taxon>
        <taxon>Nitrosomonadales</taxon>
        <taxon>Thiobacillaceae</taxon>
        <taxon>Parasulfuritortus</taxon>
    </lineage>
</organism>
<dbReference type="Pfam" id="PF02254">
    <property type="entry name" value="TrkA_N"/>
    <property type="match status" value="1"/>
</dbReference>
<keyword evidence="8" id="KW-0407">Ion channel</keyword>
<dbReference type="SUPFAM" id="SSF81324">
    <property type="entry name" value="Voltage-gated potassium channels"/>
    <property type="match status" value="1"/>
</dbReference>
<comment type="subcellular location">
    <subcellularLocation>
        <location evidence="1">Membrane</location>
        <topology evidence="1">Multi-pass membrane protein</topology>
    </subcellularLocation>
</comment>
<keyword evidence="8" id="KW-0813">Transport</keyword>
<dbReference type="Gene3D" id="1.10.287.70">
    <property type="match status" value="1"/>
</dbReference>
<keyword evidence="8" id="KW-0406">Ion transport</keyword>
<dbReference type="PROSITE" id="PS51201">
    <property type="entry name" value="RCK_N"/>
    <property type="match status" value="1"/>
</dbReference>
<dbReference type="AlphaFoldDB" id="A0A4R1B2T8"/>
<evidence type="ECO:0000256" key="6">
    <source>
        <dbReference type="SAM" id="Phobius"/>
    </source>
</evidence>
<dbReference type="SUPFAM" id="SSF116726">
    <property type="entry name" value="TrkA C-terminal domain-like"/>
    <property type="match status" value="1"/>
</dbReference>
<dbReference type="GO" id="GO:0016020">
    <property type="term" value="C:membrane"/>
    <property type="evidence" value="ECO:0007669"/>
    <property type="project" value="UniProtKB-SubCell"/>
</dbReference>
<feature type="transmembrane region" description="Helical" evidence="6">
    <location>
        <begin position="40"/>
        <end position="59"/>
    </location>
</feature>
<sequence>MNVSGLAVRLAYWLDASPRYASVEAFFADLLVNPRSRRRAWFDMVMIGLILASVFLLIYQVHHPVGPFAAAFERLVFSALVSEYLLRLWLASAGHKIVIEHYEHAELVGMRFRLVPALWAVLRSKLAYMTSPLAIIDLLAILPSYRPLAFMRLFLLFRLLKLFRYARSLNAFGKVVVEKRFELLTLSIFVGAVVLISSIAVYLFEAGVPGTSVQTLADAVYWAVITITTVGYGDVSPITPEGRVVAMVLVFAGIGVVSFATSIVVMAFHEKMRELHDNRVFSEVERLSGVTVVCGFGRIGQVVAQHLADAGEPFVVVDKDEAAVERARRLDYLAVAGDASDGSVLNNLRLGRQATRILCLTEDDVKNVYITLTAREFSHDVLIISRANKAESVRKLVHAGANHVVRPYEVVARMAAEFIGQPVAFDAIQDVVTGSKGIHLEPLPVLPGSRLDGITVGTMDFAARNLLLFGVIRPKADALAAEDEHYLMADKRFYFNPRPRFRLQAHDILVLIGYEVSLNHFRKQQGQSLRTWWRGAP</sequence>
<evidence type="ECO:0000259" key="7">
    <source>
        <dbReference type="PROSITE" id="PS51201"/>
    </source>
</evidence>
<dbReference type="InterPro" id="IPR005821">
    <property type="entry name" value="Ion_trans_dom"/>
</dbReference>
<dbReference type="PANTHER" id="PTHR43833:SF9">
    <property type="entry name" value="POTASSIUM CHANNEL PROTEIN YUGO-RELATED"/>
    <property type="match status" value="1"/>
</dbReference>
<evidence type="ECO:0000313" key="8">
    <source>
        <dbReference type="EMBL" id="TCJ11770.1"/>
    </source>
</evidence>
<dbReference type="GO" id="GO:0005267">
    <property type="term" value="F:potassium channel activity"/>
    <property type="evidence" value="ECO:0007669"/>
    <property type="project" value="InterPro"/>
</dbReference>
<dbReference type="InterPro" id="IPR027359">
    <property type="entry name" value="Volt_channel_dom_sf"/>
</dbReference>
<dbReference type="SUPFAM" id="SSF51735">
    <property type="entry name" value="NAD(P)-binding Rossmann-fold domains"/>
    <property type="match status" value="1"/>
</dbReference>
<protein>
    <recommendedName>
        <fullName evidence="5">BK channel</fullName>
    </recommendedName>
</protein>
<dbReference type="Gene3D" id="3.30.70.1450">
    <property type="entry name" value="Regulator of K+ conductance, C-terminal domain"/>
    <property type="match status" value="1"/>
</dbReference>
<evidence type="ECO:0000256" key="1">
    <source>
        <dbReference type="ARBA" id="ARBA00004141"/>
    </source>
</evidence>
<feature type="transmembrane region" description="Helical" evidence="6">
    <location>
        <begin position="183"/>
        <end position="204"/>
    </location>
</feature>
<evidence type="ECO:0000256" key="2">
    <source>
        <dbReference type="ARBA" id="ARBA00022692"/>
    </source>
</evidence>
<evidence type="ECO:0000256" key="3">
    <source>
        <dbReference type="ARBA" id="ARBA00022989"/>
    </source>
</evidence>
<dbReference type="InterPro" id="IPR003280">
    <property type="entry name" value="2pore_dom_K_chnl"/>
</dbReference>
<dbReference type="RefSeq" id="WP_131448633.1">
    <property type="nucleotide sequence ID" value="NZ_SJZB01000049.1"/>
</dbReference>
<dbReference type="PRINTS" id="PR00169">
    <property type="entry name" value="KCHANNEL"/>
</dbReference>
<keyword evidence="3 6" id="KW-1133">Transmembrane helix</keyword>
<evidence type="ECO:0000256" key="5">
    <source>
        <dbReference type="ARBA" id="ARBA00029579"/>
    </source>
</evidence>
<gene>
    <name evidence="8" type="ORF">EZJ19_14025</name>
</gene>
<dbReference type="Gene3D" id="1.20.120.350">
    <property type="entry name" value="Voltage-gated potassium channels. Chain C"/>
    <property type="match status" value="1"/>
</dbReference>
<reference evidence="8 9" key="1">
    <citation type="submission" date="2019-03" db="EMBL/GenBank/DDBJ databases">
        <title>Genome sequence of Thiobacillaceae bacterium LSR1, a sulfur-oxidizing bacterium isolated from freshwater sediment.</title>
        <authorList>
            <person name="Li S."/>
        </authorList>
    </citation>
    <scope>NUCLEOTIDE SEQUENCE [LARGE SCALE GENOMIC DNA]</scope>
    <source>
        <strain evidence="8 9">LSR1</strain>
    </source>
</reference>
<dbReference type="Pfam" id="PF00520">
    <property type="entry name" value="Ion_trans"/>
    <property type="match status" value="1"/>
</dbReference>
<dbReference type="InterPro" id="IPR036291">
    <property type="entry name" value="NAD(P)-bd_dom_sf"/>
</dbReference>
<keyword evidence="2 6" id="KW-0812">Transmembrane</keyword>
<proteinExistence type="predicted"/>
<dbReference type="Proteomes" id="UP000295443">
    <property type="component" value="Unassembled WGS sequence"/>
</dbReference>
<dbReference type="InterPro" id="IPR050721">
    <property type="entry name" value="Trk_Ktr_HKT_K-transport"/>
</dbReference>
<keyword evidence="9" id="KW-1185">Reference proteome</keyword>
<dbReference type="EMBL" id="SJZB01000049">
    <property type="protein sequence ID" value="TCJ11770.1"/>
    <property type="molecule type" value="Genomic_DNA"/>
</dbReference>
<accession>A0A4R1B2T8</accession>